<dbReference type="Proteomes" id="UP000593765">
    <property type="component" value="Chromosome"/>
</dbReference>
<organism evidence="3 4">
    <name type="scientific">Humisphaera borealis</name>
    <dbReference type="NCBI Taxonomy" id="2807512"/>
    <lineage>
        <taxon>Bacteria</taxon>
        <taxon>Pseudomonadati</taxon>
        <taxon>Planctomycetota</taxon>
        <taxon>Phycisphaerae</taxon>
        <taxon>Tepidisphaerales</taxon>
        <taxon>Tepidisphaeraceae</taxon>
        <taxon>Humisphaera</taxon>
    </lineage>
</organism>
<dbReference type="RefSeq" id="WP_206291018.1">
    <property type="nucleotide sequence ID" value="NZ_CP063458.1"/>
</dbReference>
<dbReference type="EMBL" id="CP063458">
    <property type="protein sequence ID" value="QOV88054.1"/>
    <property type="molecule type" value="Genomic_DNA"/>
</dbReference>
<evidence type="ECO:0000256" key="2">
    <source>
        <dbReference type="SAM" id="SignalP"/>
    </source>
</evidence>
<keyword evidence="4" id="KW-1185">Reference proteome</keyword>
<keyword evidence="1" id="KW-0175">Coiled coil</keyword>
<dbReference type="InterPro" id="IPR011935">
    <property type="entry name" value="CHP02231"/>
</dbReference>
<keyword evidence="2" id="KW-0732">Signal</keyword>
<evidence type="ECO:0000256" key="1">
    <source>
        <dbReference type="SAM" id="Coils"/>
    </source>
</evidence>
<accession>A0A7M2WS01</accession>
<dbReference type="KEGG" id="hbs:IPV69_17520"/>
<proteinExistence type="predicted"/>
<evidence type="ECO:0008006" key="5">
    <source>
        <dbReference type="Google" id="ProtNLM"/>
    </source>
</evidence>
<protein>
    <recommendedName>
        <fullName evidence="5">DUF4139 domain-containing protein</fullName>
    </recommendedName>
</protein>
<evidence type="ECO:0000313" key="3">
    <source>
        <dbReference type="EMBL" id="QOV88054.1"/>
    </source>
</evidence>
<reference evidence="3 4" key="1">
    <citation type="submission" date="2020-10" db="EMBL/GenBank/DDBJ databases">
        <title>Wide distribution of Phycisphaera-like planctomycetes from WD2101 soil group in peatlands and genome analysis of the first cultivated representative.</title>
        <authorList>
            <person name="Dedysh S.N."/>
            <person name="Beletsky A.V."/>
            <person name="Ivanova A."/>
            <person name="Kulichevskaya I.S."/>
            <person name="Suzina N.E."/>
            <person name="Philippov D.A."/>
            <person name="Rakitin A.L."/>
            <person name="Mardanov A.V."/>
            <person name="Ravin N.V."/>
        </authorList>
    </citation>
    <scope>NUCLEOTIDE SEQUENCE [LARGE SCALE GENOMIC DNA]</scope>
    <source>
        <strain evidence="3 4">M1803</strain>
    </source>
</reference>
<name>A0A7M2WS01_9BACT</name>
<evidence type="ECO:0000313" key="4">
    <source>
        <dbReference type="Proteomes" id="UP000593765"/>
    </source>
</evidence>
<dbReference type="AlphaFoldDB" id="A0A7M2WS01"/>
<dbReference type="PANTHER" id="PTHR31005:SF8">
    <property type="entry name" value="DUF4139 DOMAIN-CONTAINING PROTEIN"/>
    <property type="match status" value="1"/>
</dbReference>
<dbReference type="PANTHER" id="PTHR31005">
    <property type="entry name" value="DUF4139 DOMAIN-CONTAINING PROTEIN"/>
    <property type="match status" value="1"/>
</dbReference>
<sequence length="750" mass="80469">MRKRATTAILAAAMSGLLGLSAMTNGQAAREAAPAANAAADPQANLPVRQVVLYSSGVGYFEHFGSVKGNGTTELHFKTQQINDILKSLVLQDMDKGKVGVITYPSQDPIAKTLRSFQVDITSNPSLAELMNQLRGASVTLSLGAEKVTGTIVGVERKPRPVGTGDGAKVIEVAVLNLLTEGGIRGVALDEVRSFELQDAKLKEELNRALAALASARDQDKKPVKINFAGEGERRLRIGYVVETPVWKTSYRLILSDKAAGGAKEDAKPNLGSGVGGAGAGAGAVGGGATAKPAGSGALQGWAIVENQTDNDWNDVQLSLVSGRPISFVMDLYQPLYIPRPVVQPELYASLRPQTYDGAVAANKPLADFAGQERTSAAAPPAPAAAPAMVMARKSASDEKARSRDYALADKRAEQLGDLDAASSVTSIASAAKVGELFQYTVGNVSLPRQTSAMIPVVTDPVEVEKLSIYNLSVLPKNPLLGARVKNTTGKHLLQGPVTVLDGGSYAGDARIEDLPPGQERLISYGVDQQIIVQAQNSRQENTIESGKIVAGVLELTRKLVATQDYAADNKGDKAKTLIIEHARRNGWKLAEPAKADETTDSLYRFKGSIGADKATKLTVREELVTQQRMAILSIDDGSLLSYRETGAIAPAVREALTKAAKFRQAMAETQRQIQDRQNQVNLITQEQNRIRENMKTVSQNTDYYNRLLTKLSDQESKIETLQKESEGLRQTVEGQRKEMEDYLKALSVN</sequence>
<feature type="coiled-coil region" evidence="1">
    <location>
        <begin position="653"/>
        <end position="739"/>
    </location>
</feature>
<feature type="signal peptide" evidence="2">
    <location>
        <begin position="1"/>
        <end position="28"/>
    </location>
</feature>
<feature type="chain" id="PRO_5034432879" description="DUF4139 domain-containing protein" evidence="2">
    <location>
        <begin position="29"/>
        <end position="750"/>
    </location>
</feature>
<gene>
    <name evidence="3" type="ORF">IPV69_17520</name>
</gene>